<dbReference type="EMBL" id="BKCN01000010">
    <property type="protein sequence ID" value="GER04443.1"/>
    <property type="molecule type" value="Genomic_DNA"/>
</dbReference>
<feature type="region of interest" description="Disordered" evidence="1">
    <location>
        <begin position="38"/>
        <end position="62"/>
    </location>
</feature>
<name>A0A5A7N7X3_9PROT</name>
<proteinExistence type="predicted"/>
<dbReference type="Proteomes" id="UP000324996">
    <property type="component" value="Unassembled WGS sequence"/>
</dbReference>
<organism evidence="2 3">
    <name type="scientific">Iodidimonas nitroreducens</name>
    <dbReference type="NCBI Taxonomy" id="1236968"/>
    <lineage>
        <taxon>Bacteria</taxon>
        <taxon>Pseudomonadati</taxon>
        <taxon>Pseudomonadota</taxon>
        <taxon>Alphaproteobacteria</taxon>
        <taxon>Iodidimonadales</taxon>
        <taxon>Iodidimonadaceae</taxon>
        <taxon>Iodidimonas</taxon>
    </lineage>
</organism>
<gene>
    <name evidence="2" type="ORF">JCM17846_21250</name>
</gene>
<accession>A0A5A7N7X3</accession>
<protein>
    <submittedName>
        <fullName evidence="2">Uncharacterized protein</fullName>
    </submittedName>
</protein>
<sequence length="62" mass="7152">MTMRSYTGSGVLALYSDPRFRDYIIDRVDLYMKEKEEGLNKGQSAFVDRNDDRNKDAEAIAD</sequence>
<evidence type="ECO:0000313" key="3">
    <source>
        <dbReference type="Proteomes" id="UP000324996"/>
    </source>
</evidence>
<reference evidence="2 3" key="1">
    <citation type="submission" date="2019-09" db="EMBL/GenBank/DDBJ databases">
        <title>NBRP : Genome information of microbial organism related human and environment.</title>
        <authorList>
            <person name="Hattori M."/>
            <person name="Oshima K."/>
            <person name="Inaba H."/>
            <person name="Suda W."/>
            <person name="Sakamoto M."/>
            <person name="Iino T."/>
            <person name="Kitahara M."/>
            <person name="Oshida Y."/>
            <person name="Iida T."/>
            <person name="Kudo T."/>
            <person name="Itoh T."/>
            <person name="Ohkuma M."/>
        </authorList>
    </citation>
    <scope>NUCLEOTIDE SEQUENCE [LARGE SCALE GENOMIC DNA]</scope>
    <source>
        <strain evidence="2 3">Q-1</strain>
    </source>
</reference>
<evidence type="ECO:0000256" key="1">
    <source>
        <dbReference type="SAM" id="MobiDB-lite"/>
    </source>
</evidence>
<comment type="caution">
    <text evidence="2">The sequence shown here is derived from an EMBL/GenBank/DDBJ whole genome shotgun (WGS) entry which is preliminary data.</text>
</comment>
<dbReference type="AlphaFoldDB" id="A0A5A7N7X3"/>
<feature type="compositionally biased region" description="Basic and acidic residues" evidence="1">
    <location>
        <begin position="48"/>
        <end position="62"/>
    </location>
</feature>
<evidence type="ECO:0000313" key="2">
    <source>
        <dbReference type="EMBL" id="GER04443.1"/>
    </source>
</evidence>
<keyword evidence="3" id="KW-1185">Reference proteome</keyword>